<keyword evidence="3" id="KW-1185">Reference proteome</keyword>
<dbReference type="InParanoid" id="A0A0G4EI43"/>
<evidence type="ECO:0000256" key="1">
    <source>
        <dbReference type="SAM" id="MobiDB-lite"/>
    </source>
</evidence>
<evidence type="ECO:0000313" key="3">
    <source>
        <dbReference type="Proteomes" id="UP000041254"/>
    </source>
</evidence>
<feature type="region of interest" description="Disordered" evidence="1">
    <location>
        <begin position="146"/>
        <end position="208"/>
    </location>
</feature>
<proteinExistence type="predicted"/>
<gene>
    <name evidence="2" type="ORF">Vbra_11986</name>
</gene>
<accession>A0A0G4EI43</accession>
<dbReference type="VEuPathDB" id="CryptoDB:Vbra_11986"/>
<organism evidence="2 3">
    <name type="scientific">Vitrella brassicaformis (strain CCMP3155)</name>
    <dbReference type="NCBI Taxonomy" id="1169540"/>
    <lineage>
        <taxon>Eukaryota</taxon>
        <taxon>Sar</taxon>
        <taxon>Alveolata</taxon>
        <taxon>Colpodellida</taxon>
        <taxon>Vitrellaceae</taxon>
        <taxon>Vitrella</taxon>
    </lineage>
</organism>
<protein>
    <submittedName>
        <fullName evidence="2">Uncharacterized protein</fullName>
    </submittedName>
</protein>
<dbReference type="Proteomes" id="UP000041254">
    <property type="component" value="Unassembled WGS sequence"/>
</dbReference>
<reference evidence="2 3" key="1">
    <citation type="submission" date="2014-11" db="EMBL/GenBank/DDBJ databases">
        <authorList>
            <person name="Zhu J."/>
            <person name="Qi W."/>
            <person name="Song R."/>
        </authorList>
    </citation>
    <scope>NUCLEOTIDE SEQUENCE [LARGE SCALE GENOMIC DNA]</scope>
</reference>
<name>A0A0G4EI43_VITBC</name>
<feature type="compositionally biased region" description="Basic and acidic residues" evidence="1">
    <location>
        <begin position="191"/>
        <end position="201"/>
    </location>
</feature>
<dbReference type="AlphaFoldDB" id="A0A0G4EI43"/>
<sequence>MSTEQQEGGAPERVPLLGGLLGGGLTSTFEWFPRSKGIAGWDVRESCVLIGLLQLVVAFILHETIEYFRPGLPGVKLFLLAYFVAVGTIIEFTEVPAAKSKPPASHSLMLDLSPATPALTDVDVPPPPAAMVDELDKVLLQLSPRFKQQQQQQQQSDGHTAIRGTQHAQTQTRAKYPDKDYGAGAADAEEVSARDLPREVDVLPEGTM</sequence>
<evidence type="ECO:0000313" key="2">
    <source>
        <dbReference type="EMBL" id="CEL95663.1"/>
    </source>
</evidence>
<dbReference type="EMBL" id="CDMY01000235">
    <property type="protein sequence ID" value="CEL95663.1"/>
    <property type="molecule type" value="Genomic_DNA"/>
</dbReference>